<dbReference type="PANTHER" id="PTHR22916:SF3">
    <property type="entry name" value="UDP-GLCNAC:BETAGAL BETA-1,3-N-ACETYLGLUCOSAMINYLTRANSFERASE-LIKE PROTEIN 1"/>
    <property type="match status" value="1"/>
</dbReference>
<dbReference type="Proteomes" id="UP001255246">
    <property type="component" value="Unassembled WGS sequence"/>
</dbReference>
<reference evidence="2 3" key="1">
    <citation type="submission" date="2023-09" db="EMBL/GenBank/DDBJ databases">
        <authorList>
            <person name="Rey-Velasco X."/>
        </authorList>
    </citation>
    <scope>NUCLEOTIDE SEQUENCE [LARGE SCALE GENOMIC DNA]</scope>
    <source>
        <strain evidence="2 3">F388</strain>
    </source>
</reference>
<evidence type="ECO:0000259" key="1">
    <source>
        <dbReference type="Pfam" id="PF00535"/>
    </source>
</evidence>
<comment type="caution">
    <text evidence="2">The sequence shown here is derived from an EMBL/GenBank/DDBJ whole genome shotgun (WGS) entry which is preliminary data.</text>
</comment>
<evidence type="ECO:0000313" key="2">
    <source>
        <dbReference type="EMBL" id="MDT0607850.1"/>
    </source>
</evidence>
<dbReference type="GO" id="GO:0016757">
    <property type="term" value="F:glycosyltransferase activity"/>
    <property type="evidence" value="ECO:0007669"/>
    <property type="project" value="UniProtKB-KW"/>
</dbReference>
<dbReference type="EC" id="2.4.-.-" evidence="2"/>
<name>A0ABU3ADI0_9FLAO</name>
<dbReference type="EMBL" id="JAVRHR010000002">
    <property type="protein sequence ID" value="MDT0607850.1"/>
    <property type="molecule type" value="Genomic_DNA"/>
</dbReference>
<sequence>MTLSIVIPLYNKEKHILRCLKSLLAQDLSQDQYEIIVVDDGSTDSGGNIALNYAEIYGNVCFFKQENKGVSAARNKGLDIAKGVYVYFMDADDYLVENTLNELLAICTEKELEILEFDTRQTNNNAPIFSISETTSTPSLHIMDNVAYISKHGFADEAWRYFVKRELLKESGLRFIEGTLYEDVIFTVTLFLKAKKIGKVAMDVHRYVMVENSIVTNKSRTHNLKFINGMIFAIEHFESLIQDLDTKDSNYHLFVNKIKERQQVLVFALIIRTLKYRPMDYKQLKKILAKLKLSGAYPIDLRTGKTSQEKSSGIYNLFVPIFNNKILLYIIMALMRLVRVP</sequence>
<dbReference type="PANTHER" id="PTHR22916">
    <property type="entry name" value="GLYCOSYLTRANSFERASE"/>
    <property type="match status" value="1"/>
</dbReference>
<keyword evidence="2" id="KW-0328">Glycosyltransferase</keyword>
<dbReference type="SUPFAM" id="SSF53448">
    <property type="entry name" value="Nucleotide-diphospho-sugar transferases"/>
    <property type="match status" value="1"/>
</dbReference>
<dbReference type="Gene3D" id="3.90.550.10">
    <property type="entry name" value="Spore Coat Polysaccharide Biosynthesis Protein SpsA, Chain A"/>
    <property type="match status" value="1"/>
</dbReference>
<keyword evidence="2" id="KW-0808">Transferase</keyword>
<proteinExistence type="predicted"/>
<evidence type="ECO:0000313" key="3">
    <source>
        <dbReference type="Proteomes" id="UP001255246"/>
    </source>
</evidence>
<protein>
    <submittedName>
        <fullName evidence="2">Glycosyltransferase</fullName>
        <ecNumber evidence="2">2.4.-.-</ecNumber>
    </submittedName>
</protein>
<dbReference type="CDD" id="cd00761">
    <property type="entry name" value="Glyco_tranf_GTA_type"/>
    <property type="match status" value="1"/>
</dbReference>
<accession>A0ABU3ADI0</accession>
<organism evidence="2 3">
    <name type="scientific">Croceitalea rosinachiae</name>
    <dbReference type="NCBI Taxonomy" id="3075596"/>
    <lineage>
        <taxon>Bacteria</taxon>
        <taxon>Pseudomonadati</taxon>
        <taxon>Bacteroidota</taxon>
        <taxon>Flavobacteriia</taxon>
        <taxon>Flavobacteriales</taxon>
        <taxon>Flavobacteriaceae</taxon>
        <taxon>Croceitalea</taxon>
    </lineage>
</organism>
<feature type="domain" description="Glycosyltransferase 2-like" evidence="1">
    <location>
        <begin position="4"/>
        <end position="118"/>
    </location>
</feature>
<dbReference type="Pfam" id="PF00535">
    <property type="entry name" value="Glycos_transf_2"/>
    <property type="match status" value="1"/>
</dbReference>
<dbReference type="RefSeq" id="WP_311351976.1">
    <property type="nucleotide sequence ID" value="NZ_JAVRHR010000002.1"/>
</dbReference>
<dbReference type="InterPro" id="IPR001173">
    <property type="entry name" value="Glyco_trans_2-like"/>
</dbReference>
<keyword evidence="3" id="KW-1185">Reference proteome</keyword>
<dbReference type="InterPro" id="IPR029044">
    <property type="entry name" value="Nucleotide-diphossugar_trans"/>
</dbReference>
<gene>
    <name evidence="2" type="ORF">RM706_12445</name>
</gene>